<evidence type="ECO:0000259" key="7">
    <source>
        <dbReference type="PROSITE" id="PS50885"/>
    </source>
</evidence>
<dbReference type="PANTHER" id="PTHR32089:SF112">
    <property type="entry name" value="LYSOZYME-LIKE PROTEIN-RELATED"/>
    <property type="match status" value="1"/>
</dbReference>
<organism evidence="8 9">
    <name type="scientific">Halanaerobacter jeridensis</name>
    <dbReference type="NCBI Taxonomy" id="706427"/>
    <lineage>
        <taxon>Bacteria</taxon>
        <taxon>Bacillati</taxon>
        <taxon>Bacillota</taxon>
        <taxon>Clostridia</taxon>
        <taxon>Halanaerobiales</taxon>
        <taxon>Halobacteroidaceae</taxon>
        <taxon>Halanaerobacter</taxon>
    </lineage>
</organism>
<feature type="transmembrane region" description="Helical" evidence="5">
    <location>
        <begin position="181"/>
        <end position="205"/>
    </location>
</feature>
<dbReference type="InterPro" id="IPR004090">
    <property type="entry name" value="Chemotax_Me-accpt_rcpt"/>
</dbReference>
<dbReference type="CDD" id="cd06225">
    <property type="entry name" value="HAMP"/>
    <property type="match status" value="1"/>
</dbReference>
<dbReference type="Gene3D" id="6.10.340.10">
    <property type="match status" value="1"/>
</dbReference>
<dbReference type="EMBL" id="JAFBDQ010000001">
    <property type="protein sequence ID" value="MBM7555490.1"/>
    <property type="molecule type" value="Genomic_DNA"/>
</dbReference>
<evidence type="ECO:0000256" key="4">
    <source>
        <dbReference type="SAM" id="Coils"/>
    </source>
</evidence>
<dbReference type="SUPFAM" id="SSF58104">
    <property type="entry name" value="Methyl-accepting chemotaxis protein (MCP) signaling domain"/>
    <property type="match status" value="1"/>
</dbReference>
<accession>A0A938XQJ1</accession>
<dbReference type="PROSITE" id="PS50885">
    <property type="entry name" value="HAMP"/>
    <property type="match status" value="1"/>
</dbReference>
<keyword evidence="5" id="KW-0472">Membrane</keyword>
<protein>
    <submittedName>
        <fullName evidence="8">Methyl-accepting chemotaxis protein</fullName>
    </submittedName>
</protein>
<evidence type="ECO:0000256" key="1">
    <source>
        <dbReference type="ARBA" id="ARBA00023224"/>
    </source>
</evidence>
<feature type="transmembrane region" description="Helical" evidence="5">
    <location>
        <begin position="6"/>
        <end position="28"/>
    </location>
</feature>
<evidence type="ECO:0000259" key="6">
    <source>
        <dbReference type="PROSITE" id="PS50111"/>
    </source>
</evidence>
<comment type="similarity">
    <text evidence="2">Belongs to the methyl-accepting chemotaxis (MCP) protein family.</text>
</comment>
<dbReference type="RefSeq" id="WP_204700197.1">
    <property type="nucleotide sequence ID" value="NZ_JAFBDQ010000001.1"/>
</dbReference>
<dbReference type="PRINTS" id="PR00260">
    <property type="entry name" value="CHEMTRNSDUCR"/>
</dbReference>
<dbReference type="InterPro" id="IPR003660">
    <property type="entry name" value="HAMP_dom"/>
</dbReference>
<dbReference type="PROSITE" id="PS50111">
    <property type="entry name" value="CHEMOTAXIS_TRANSDUC_2"/>
    <property type="match status" value="1"/>
</dbReference>
<evidence type="ECO:0000313" key="8">
    <source>
        <dbReference type="EMBL" id="MBM7555490.1"/>
    </source>
</evidence>
<dbReference type="GO" id="GO:0006935">
    <property type="term" value="P:chemotaxis"/>
    <property type="evidence" value="ECO:0007669"/>
    <property type="project" value="InterPro"/>
</dbReference>
<feature type="domain" description="HAMP" evidence="7">
    <location>
        <begin position="206"/>
        <end position="259"/>
    </location>
</feature>
<dbReference type="InterPro" id="IPR004089">
    <property type="entry name" value="MCPsignal_dom"/>
</dbReference>
<evidence type="ECO:0000256" key="2">
    <source>
        <dbReference type="ARBA" id="ARBA00029447"/>
    </source>
</evidence>
<keyword evidence="9" id="KW-1185">Reference proteome</keyword>
<reference evidence="8" key="1">
    <citation type="submission" date="2021-01" db="EMBL/GenBank/DDBJ databases">
        <title>Genomic Encyclopedia of Type Strains, Phase IV (KMG-IV): sequencing the most valuable type-strain genomes for metagenomic binning, comparative biology and taxonomic classification.</title>
        <authorList>
            <person name="Goeker M."/>
        </authorList>
    </citation>
    <scope>NUCLEOTIDE SEQUENCE</scope>
    <source>
        <strain evidence="8">DSM 23230</strain>
    </source>
</reference>
<dbReference type="Gene3D" id="1.10.287.950">
    <property type="entry name" value="Methyl-accepting chemotaxis protein"/>
    <property type="match status" value="1"/>
</dbReference>
<dbReference type="SMART" id="SM00283">
    <property type="entry name" value="MA"/>
    <property type="match status" value="1"/>
</dbReference>
<keyword evidence="5" id="KW-0812">Transmembrane</keyword>
<keyword evidence="4" id="KW-0175">Coiled coil</keyword>
<dbReference type="GO" id="GO:0007165">
    <property type="term" value="P:signal transduction"/>
    <property type="evidence" value="ECO:0007669"/>
    <property type="project" value="UniProtKB-KW"/>
</dbReference>
<evidence type="ECO:0000313" key="9">
    <source>
        <dbReference type="Proteomes" id="UP000774000"/>
    </source>
</evidence>
<dbReference type="Pfam" id="PF00015">
    <property type="entry name" value="MCPsignal"/>
    <property type="match status" value="1"/>
</dbReference>
<feature type="coiled-coil region" evidence="4">
    <location>
        <begin position="240"/>
        <end position="267"/>
    </location>
</feature>
<keyword evidence="1 3" id="KW-0807">Transducer</keyword>
<feature type="domain" description="Methyl-accepting transducer" evidence="6">
    <location>
        <begin position="297"/>
        <end position="505"/>
    </location>
</feature>
<dbReference type="SMART" id="SM00304">
    <property type="entry name" value="HAMP"/>
    <property type="match status" value="1"/>
</dbReference>
<keyword evidence="5" id="KW-1133">Transmembrane helix</keyword>
<dbReference type="Pfam" id="PF00672">
    <property type="entry name" value="HAMP"/>
    <property type="match status" value="1"/>
</dbReference>
<proteinExistence type="inferred from homology"/>
<dbReference type="AlphaFoldDB" id="A0A938XQJ1"/>
<sequence>MKISKLLKIVASVTLVLLVLVGSSVYYLNISFRQERRAVSRSEKLRTLGREMLATVNELSSLVYKYVQTSDKKYSNKYLKIINETKKREEILKKFKAADIPQEELDLIHEAVNKSERIIRYEKGAIAAVDSGNISAAKRKLYNSYYSRRKESFKETLNEFQIKLKQRTENIKESAQRQATFSLSMTGFLILIVAIVIVVTFIVLYNTITTPINKAVEFADEIANGNLNSSPLEVQGRGEIAELSRSLNQMKNNLKKTITRILDLNKDLSSYRSDINEVDKKVTNAFDFIKDVEQGNEETATAVDEISLSIKEIAKGTEKLSIKAEDISDLEEETFKLVKETHDKINSGTELVSDAVNIMEELDRSVSKVDKISEEMMTIADETNLLSLDGAIELADSSIENSSHGFASVADDIKDLADESMESAKEVKGIVQEVKQVTNLAINIMISSDESNQNIEDVFREIQNLSNALLTKVEKVTSVTEEQVASTEEISASTEEISAASEEVSSRADEMYENAQNLKGIISQVVEVNKKLQKEFKAQAKKSEKQLEEINLES</sequence>
<evidence type="ECO:0000256" key="3">
    <source>
        <dbReference type="PROSITE-ProRule" id="PRU00284"/>
    </source>
</evidence>
<dbReference type="PANTHER" id="PTHR32089">
    <property type="entry name" value="METHYL-ACCEPTING CHEMOTAXIS PROTEIN MCPB"/>
    <property type="match status" value="1"/>
</dbReference>
<name>A0A938XQJ1_9FIRM</name>
<evidence type="ECO:0000256" key="5">
    <source>
        <dbReference type="SAM" id="Phobius"/>
    </source>
</evidence>
<comment type="caution">
    <text evidence="8">The sequence shown here is derived from an EMBL/GenBank/DDBJ whole genome shotgun (WGS) entry which is preliminary data.</text>
</comment>
<dbReference type="Proteomes" id="UP000774000">
    <property type="component" value="Unassembled WGS sequence"/>
</dbReference>
<dbReference type="GO" id="GO:0004888">
    <property type="term" value="F:transmembrane signaling receptor activity"/>
    <property type="evidence" value="ECO:0007669"/>
    <property type="project" value="InterPro"/>
</dbReference>
<dbReference type="GO" id="GO:0016020">
    <property type="term" value="C:membrane"/>
    <property type="evidence" value="ECO:0007669"/>
    <property type="project" value="InterPro"/>
</dbReference>
<gene>
    <name evidence="8" type="ORF">JOC47_000314</name>
</gene>